<name>A0A9X2S8M1_9BACL</name>
<feature type="transmembrane region" description="Helical" evidence="8">
    <location>
        <begin position="621"/>
        <end position="641"/>
    </location>
</feature>
<keyword evidence="6 8" id="KW-0472">Membrane</keyword>
<evidence type="ECO:0000256" key="5">
    <source>
        <dbReference type="ARBA" id="ARBA00022989"/>
    </source>
</evidence>
<dbReference type="Gene3D" id="2.60.120.260">
    <property type="entry name" value="Galactose-binding domain-like"/>
    <property type="match status" value="2"/>
</dbReference>
<dbReference type="Pfam" id="PF09594">
    <property type="entry name" value="GT87"/>
    <property type="match status" value="1"/>
</dbReference>
<keyword evidence="13" id="KW-1185">Reference proteome</keyword>
<feature type="transmembrane region" description="Helical" evidence="8">
    <location>
        <begin position="953"/>
        <end position="969"/>
    </location>
</feature>
<feature type="transmembrane region" description="Helical" evidence="8">
    <location>
        <begin position="1061"/>
        <end position="1086"/>
    </location>
</feature>
<evidence type="ECO:0000256" key="7">
    <source>
        <dbReference type="ARBA" id="ARBA00024033"/>
    </source>
</evidence>
<evidence type="ECO:0000256" key="6">
    <source>
        <dbReference type="ARBA" id="ARBA00023136"/>
    </source>
</evidence>
<feature type="transmembrane region" description="Helical" evidence="8">
    <location>
        <begin position="692"/>
        <end position="712"/>
    </location>
</feature>
<protein>
    <submittedName>
        <fullName evidence="12">Glycosyltransferase family 39 protein</fullName>
        <ecNumber evidence="12">2.4.-.-</ecNumber>
    </submittedName>
</protein>
<evidence type="ECO:0000256" key="3">
    <source>
        <dbReference type="ARBA" id="ARBA00022679"/>
    </source>
</evidence>
<feature type="transmembrane region" description="Helical" evidence="8">
    <location>
        <begin position="1004"/>
        <end position="1024"/>
    </location>
</feature>
<feature type="signal peptide" evidence="9">
    <location>
        <begin position="1"/>
        <end position="29"/>
    </location>
</feature>
<dbReference type="PANTHER" id="PTHR10050">
    <property type="entry name" value="DOLICHYL-PHOSPHATE-MANNOSE--PROTEIN MANNOSYLTRANSFERASE"/>
    <property type="match status" value="1"/>
</dbReference>
<feature type="transmembrane region" description="Helical" evidence="8">
    <location>
        <begin position="1203"/>
        <end position="1224"/>
    </location>
</feature>
<dbReference type="InterPro" id="IPR038731">
    <property type="entry name" value="RgtA/B/C-like"/>
</dbReference>
<sequence length="1275" mass="141051">MTMSKGYSRMAAIMLALLLLMLPGTTGYAADNLLANADFEQSDGSMPSGWRIEAWVKDEGVTDYGVTREGAYAGEQSAFIHSISDNHARLVQTVKVKPDTSYRFSGYVKTEGVRADATGAHLYVDGTAVYYPDFRDTHGEWAYLEFYGKTGGKQKELLFGISLGGYGSLNSGQAWFDSLTVEEVSAAPEGAEVLALDPTNAQGGTAEQPPEKISILSTLLYASLFAALFAIVHRRLLRSEERLGPRGSRMLVLLASGFAVALAIRLYIAAGHGGYANDVALFIHWSNQAVQEGIAGFYHTDMFVDYPPGYIYVLFALGHIKSWLGIAPGSSAELLLYKLPAIAADLAAAALLYRAATRMKAGSKTALGLALVWLFNPAVILDSAAWGQVDSVFALVLALAICGIAERKYGRASVWYAIAALIKPQAFIFMPVLLLALLVGRKWRDVAVSAYYGFGTFILLALPFFWSGSGLKGLYELYKGTLSSYPYATLNAFNLYSLNGANWKPITDTWLFVEYGLLGNLFILAAVALAVFYALAGRKGDGGDRSFFIAMVLIAVVFLLVTKMHERYMFPFLLLSLLAYLQSKDRRMLRLFFGFSITNFVNMSYVLAYSAHTTNVPNDGIVLLCSIANLSMLAYMLYVGYDLYAKGRVQALVPVTEEDRRAADDKLLAGFKRQASIEGRVSGKNRMKRKDWWWMGGLTAVYTIVALVNLGSVKAPETVWQPARTGQSFYVDLGGKVALDRITTFGGVGTGKYTLEFATEPDQWGNKLEVDSSHVAVFAWTVHPAAFETRYVKLTASQLGFSIHEMAFYTAGGQEPLAVAAVNDDEAKEAKRGSVAQLFDEQGLAEYEHSFMKGSYFDEIYHARTAYENIEGIVAYENTHPPLGKIIIAAGIKLFGLGPFGWRIAGTAFGIAMIPIIYMTARRLFGRTSYAALAAGLLAADFMHFAQTRISTIDVYGVFFIMLMFHFMNKYAALSFYKTKLAATLLPLGLAGLFFGLGVASKWIVLYGGAGLAVMLAISLWDRYKEYAAAKRKLAGNGEHAEAFDTAALKRIAAIFPRNTILTLAACLVFYIAIPAGIYALSYIPILSVMEGGYTWKALVDYQVNMYNYHSNLVSSHPFSSSWWEWPFMKRPVWYYSGDGLAADLKSTIVTMGNPVIWWFGIFAMLLTIWLSVKRGEKKMYMVWIAFLAQYIPWMLVPRETFLYHYFAMVPFMILSIVYIWGVLEERNPSFRKARIGYAVAAGALFVLFYPALSGLTVPKWYVDVLLRWFPSWVF</sequence>
<evidence type="ECO:0000313" key="12">
    <source>
        <dbReference type="EMBL" id="MCR2804335.1"/>
    </source>
</evidence>
<feature type="transmembrane region" description="Helical" evidence="8">
    <location>
        <begin position="547"/>
        <end position="562"/>
    </location>
</feature>
<keyword evidence="4 8" id="KW-0812">Transmembrane</keyword>
<dbReference type="Pfam" id="PF16192">
    <property type="entry name" value="PMT_4TMC"/>
    <property type="match status" value="1"/>
</dbReference>
<feature type="transmembrane region" description="Helical" evidence="8">
    <location>
        <begin position="365"/>
        <end position="385"/>
    </location>
</feature>
<reference evidence="12" key="1">
    <citation type="submission" date="2022-08" db="EMBL/GenBank/DDBJ databases">
        <title>The genomic sequence of strain Paenibacillus sp. SCIV0701.</title>
        <authorList>
            <person name="Zhao H."/>
        </authorList>
    </citation>
    <scope>NUCLEOTIDE SEQUENCE</scope>
    <source>
        <strain evidence="12">SCIV0701</strain>
    </source>
</reference>
<dbReference type="GO" id="GO:0016758">
    <property type="term" value="F:hexosyltransferase activity"/>
    <property type="evidence" value="ECO:0007669"/>
    <property type="project" value="InterPro"/>
</dbReference>
<feature type="transmembrane region" description="Helical" evidence="8">
    <location>
        <begin position="1180"/>
        <end position="1197"/>
    </location>
</feature>
<evidence type="ECO:0000256" key="9">
    <source>
        <dbReference type="SAM" id="SignalP"/>
    </source>
</evidence>
<feature type="transmembrane region" description="Helical" evidence="8">
    <location>
        <begin position="590"/>
        <end position="609"/>
    </location>
</feature>
<dbReference type="AlphaFoldDB" id="A0A9X2S8M1"/>
<feature type="transmembrane region" description="Helical" evidence="8">
    <location>
        <begin position="446"/>
        <end position="466"/>
    </location>
</feature>
<comment type="similarity">
    <text evidence="7">Belongs to the glycosyltransferase 87 family.</text>
</comment>
<dbReference type="Pfam" id="PF13231">
    <property type="entry name" value="PMT_2"/>
    <property type="match status" value="1"/>
</dbReference>
<evidence type="ECO:0000256" key="4">
    <source>
        <dbReference type="ARBA" id="ARBA00022692"/>
    </source>
</evidence>
<accession>A0A9X2S8M1</accession>
<feature type="transmembrane region" description="Helical" evidence="8">
    <location>
        <begin position="251"/>
        <end position="270"/>
    </location>
</feature>
<comment type="subcellular location">
    <subcellularLocation>
        <location evidence="1">Cell membrane</location>
        <topology evidence="1">Multi-pass membrane protein</topology>
    </subcellularLocation>
</comment>
<comment type="caution">
    <text evidence="12">The sequence shown here is derived from an EMBL/GenBank/DDBJ whole genome shotgun (WGS) entry which is preliminary data.</text>
</comment>
<keyword evidence="5 8" id="KW-1133">Transmembrane helix</keyword>
<evidence type="ECO:0000256" key="8">
    <source>
        <dbReference type="SAM" id="Phobius"/>
    </source>
</evidence>
<proteinExistence type="inferred from homology"/>
<feature type="transmembrane region" description="Helical" evidence="8">
    <location>
        <begin position="1236"/>
        <end position="1253"/>
    </location>
</feature>
<dbReference type="InterPro" id="IPR032421">
    <property type="entry name" value="PMT_4TMC"/>
</dbReference>
<dbReference type="InterPro" id="IPR008979">
    <property type="entry name" value="Galactose-bd-like_sf"/>
</dbReference>
<evidence type="ECO:0000256" key="2">
    <source>
        <dbReference type="ARBA" id="ARBA00022475"/>
    </source>
</evidence>
<keyword evidence="9" id="KW-0732">Signal</keyword>
<dbReference type="InterPro" id="IPR027005">
    <property type="entry name" value="PMT-like"/>
</dbReference>
<dbReference type="SUPFAM" id="SSF49785">
    <property type="entry name" value="Galactose-binding domain-like"/>
    <property type="match status" value="1"/>
</dbReference>
<dbReference type="Proteomes" id="UP001141950">
    <property type="component" value="Unassembled WGS sequence"/>
</dbReference>
<keyword evidence="3 12" id="KW-0808">Transferase</keyword>
<feature type="transmembrane region" description="Helical" evidence="8">
    <location>
        <begin position="334"/>
        <end position="353"/>
    </location>
</feature>
<dbReference type="EC" id="2.4.-.-" evidence="12"/>
<gene>
    <name evidence="12" type="ORF">NQZ67_10620</name>
</gene>
<feature type="transmembrane region" description="Helical" evidence="8">
    <location>
        <begin position="981"/>
        <end position="998"/>
    </location>
</feature>
<feature type="domain" description="Glycosyltransferase RgtA/B/C/D-like" evidence="10">
    <location>
        <begin position="880"/>
        <end position="1019"/>
    </location>
</feature>
<feature type="chain" id="PRO_5040774475" evidence="9">
    <location>
        <begin position="30"/>
        <end position="1275"/>
    </location>
</feature>
<evidence type="ECO:0000313" key="13">
    <source>
        <dbReference type="Proteomes" id="UP001141950"/>
    </source>
</evidence>
<feature type="domain" description="Protein O-mannosyl-transferase C-terminal four TM" evidence="11">
    <location>
        <begin position="1096"/>
        <end position="1273"/>
    </location>
</feature>
<dbReference type="InterPro" id="IPR018584">
    <property type="entry name" value="GT87"/>
</dbReference>
<keyword evidence="2" id="KW-1003">Cell membrane</keyword>
<dbReference type="RefSeq" id="WP_257445292.1">
    <property type="nucleotide sequence ID" value="NZ_JANIPJ010000006.1"/>
</dbReference>
<keyword evidence="12" id="KW-0328">Glycosyltransferase</keyword>
<feature type="transmembrane region" description="Helical" evidence="8">
    <location>
        <begin position="415"/>
        <end position="439"/>
    </location>
</feature>
<feature type="transmembrane region" description="Helical" evidence="8">
    <location>
        <begin position="930"/>
        <end position="947"/>
    </location>
</feature>
<organism evidence="12 13">
    <name type="scientific">Paenibacillus soyae</name>
    <dbReference type="NCBI Taxonomy" id="2969249"/>
    <lineage>
        <taxon>Bacteria</taxon>
        <taxon>Bacillati</taxon>
        <taxon>Bacillota</taxon>
        <taxon>Bacilli</taxon>
        <taxon>Bacillales</taxon>
        <taxon>Paenibacillaceae</taxon>
        <taxon>Paenibacillus</taxon>
    </lineage>
</organism>
<dbReference type="GO" id="GO:0005886">
    <property type="term" value="C:plasma membrane"/>
    <property type="evidence" value="ECO:0007669"/>
    <property type="project" value="UniProtKB-SubCell"/>
</dbReference>
<feature type="transmembrane region" description="Helical" evidence="8">
    <location>
        <begin position="1156"/>
        <end position="1173"/>
    </location>
</feature>
<evidence type="ECO:0000259" key="11">
    <source>
        <dbReference type="Pfam" id="PF16192"/>
    </source>
</evidence>
<evidence type="ECO:0000256" key="1">
    <source>
        <dbReference type="ARBA" id="ARBA00004651"/>
    </source>
</evidence>
<feature type="transmembrane region" description="Helical" evidence="8">
    <location>
        <begin position="213"/>
        <end position="231"/>
    </location>
</feature>
<feature type="transmembrane region" description="Helical" evidence="8">
    <location>
        <begin position="900"/>
        <end position="918"/>
    </location>
</feature>
<dbReference type="EMBL" id="JANIPJ010000006">
    <property type="protein sequence ID" value="MCR2804335.1"/>
    <property type="molecule type" value="Genomic_DNA"/>
</dbReference>
<evidence type="ECO:0000259" key="10">
    <source>
        <dbReference type="Pfam" id="PF13231"/>
    </source>
</evidence>
<feature type="transmembrane region" description="Helical" evidence="8">
    <location>
        <begin position="515"/>
        <end position="535"/>
    </location>
</feature>